<keyword evidence="10" id="KW-1185">Reference proteome</keyword>
<accession>A0ABV1LFP3</accession>
<dbReference type="PANTHER" id="PTHR30558:SF7">
    <property type="entry name" value="TOL-PAL SYSTEM PROTEIN TOLR"/>
    <property type="match status" value="1"/>
</dbReference>
<comment type="similarity">
    <text evidence="2 7">Belongs to the ExbD/TolR family.</text>
</comment>
<evidence type="ECO:0000313" key="10">
    <source>
        <dbReference type="Proteomes" id="UP001469089"/>
    </source>
</evidence>
<keyword evidence="4 7" id="KW-0812">Transmembrane</keyword>
<keyword evidence="7" id="KW-0653">Protein transport</keyword>
<dbReference type="InterPro" id="IPR003400">
    <property type="entry name" value="ExbD"/>
</dbReference>
<evidence type="ECO:0000256" key="3">
    <source>
        <dbReference type="ARBA" id="ARBA00022475"/>
    </source>
</evidence>
<evidence type="ECO:0000256" key="4">
    <source>
        <dbReference type="ARBA" id="ARBA00022692"/>
    </source>
</evidence>
<feature type="transmembrane region" description="Helical" evidence="8">
    <location>
        <begin position="20"/>
        <end position="40"/>
    </location>
</feature>
<evidence type="ECO:0000256" key="8">
    <source>
        <dbReference type="SAM" id="Phobius"/>
    </source>
</evidence>
<comment type="subcellular location">
    <subcellularLocation>
        <location evidence="1">Cell membrane</location>
        <topology evidence="1">Single-pass membrane protein</topology>
    </subcellularLocation>
    <subcellularLocation>
        <location evidence="7">Cell membrane</location>
        <topology evidence="7">Single-pass type II membrane protein</topology>
    </subcellularLocation>
</comment>
<comment type="caution">
    <text evidence="9">The sequence shown here is derived from an EMBL/GenBank/DDBJ whole genome shotgun (WGS) entry which is preliminary data.</text>
</comment>
<name>A0ABV1LFP3_9BURK</name>
<protein>
    <submittedName>
        <fullName evidence="9">Biopolymer transporter ExbD</fullName>
    </submittedName>
</protein>
<sequence length="144" mass="15365">MSIFLEDGADEGMMNDINMTPLIDVMLVLLIIFIVTLPAMNRAVKVDLPQVAAAHDVSHDQNVDISVDASGTISWDKIPVDDAQLSAHVAQEASAATQPTVRIYADRRVAYDRVAHVLAAVQTGGLTKLDFVTDPVAQPAGASK</sequence>
<keyword evidence="3" id="KW-1003">Cell membrane</keyword>
<evidence type="ECO:0000256" key="1">
    <source>
        <dbReference type="ARBA" id="ARBA00004162"/>
    </source>
</evidence>
<keyword evidence="5 8" id="KW-1133">Transmembrane helix</keyword>
<organism evidence="9 10">
    <name type="scientific">Paraburkholderia acidicola</name>
    <dbReference type="NCBI Taxonomy" id="1912599"/>
    <lineage>
        <taxon>Bacteria</taxon>
        <taxon>Pseudomonadati</taxon>
        <taxon>Pseudomonadota</taxon>
        <taxon>Betaproteobacteria</taxon>
        <taxon>Burkholderiales</taxon>
        <taxon>Burkholderiaceae</taxon>
        <taxon>Paraburkholderia</taxon>
    </lineage>
</organism>
<evidence type="ECO:0000256" key="5">
    <source>
        <dbReference type="ARBA" id="ARBA00022989"/>
    </source>
</evidence>
<proteinExistence type="inferred from homology"/>
<evidence type="ECO:0000256" key="7">
    <source>
        <dbReference type="RuleBase" id="RU003879"/>
    </source>
</evidence>
<keyword evidence="7" id="KW-0813">Transport</keyword>
<dbReference type="PANTHER" id="PTHR30558">
    <property type="entry name" value="EXBD MEMBRANE COMPONENT OF PMF-DRIVEN MACROMOLECULE IMPORT SYSTEM"/>
    <property type="match status" value="1"/>
</dbReference>
<evidence type="ECO:0000313" key="9">
    <source>
        <dbReference type="EMBL" id="MEQ5837897.1"/>
    </source>
</evidence>
<dbReference type="Proteomes" id="UP001469089">
    <property type="component" value="Unassembled WGS sequence"/>
</dbReference>
<evidence type="ECO:0000256" key="6">
    <source>
        <dbReference type="ARBA" id="ARBA00023136"/>
    </source>
</evidence>
<reference evidence="9 10" key="1">
    <citation type="journal article" date="2024" name="Chem. Sci.">
        <title>Discovery of a lagriamide polyketide by integrated genome mining, isotopic labeling, and untargeted metabolomics.</title>
        <authorList>
            <person name="Fergusson C.H."/>
            <person name="Saulog J."/>
            <person name="Paulo B.S."/>
            <person name="Wilson D.M."/>
            <person name="Liu D.Y."/>
            <person name="Morehouse N.J."/>
            <person name="Waterworth S."/>
            <person name="Barkei J."/>
            <person name="Gray C.A."/>
            <person name="Kwan J.C."/>
            <person name="Eustaquio A.S."/>
            <person name="Linington R.G."/>
        </authorList>
    </citation>
    <scope>NUCLEOTIDE SEQUENCE [LARGE SCALE GENOMIC DNA]</scope>
    <source>
        <strain evidence="9 10">RL17-338-BIF-B</strain>
    </source>
</reference>
<keyword evidence="6 8" id="KW-0472">Membrane</keyword>
<dbReference type="Gene3D" id="3.30.420.270">
    <property type="match status" value="1"/>
</dbReference>
<gene>
    <name evidence="9" type="ORF">N0A02_00390</name>
</gene>
<evidence type="ECO:0000256" key="2">
    <source>
        <dbReference type="ARBA" id="ARBA00005811"/>
    </source>
</evidence>
<dbReference type="Pfam" id="PF02472">
    <property type="entry name" value="ExbD"/>
    <property type="match status" value="1"/>
</dbReference>
<dbReference type="EMBL" id="JAOALG010000001">
    <property type="protein sequence ID" value="MEQ5837897.1"/>
    <property type="molecule type" value="Genomic_DNA"/>
</dbReference>
<dbReference type="RefSeq" id="WP_349540817.1">
    <property type="nucleotide sequence ID" value="NZ_JAOALG010000001.1"/>
</dbReference>